<keyword evidence="1" id="KW-0695">RNA-directed DNA polymerase</keyword>
<reference evidence="2" key="1">
    <citation type="submission" date="2017-11" db="EMBL/GenBank/DDBJ databases">
        <authorList>
            <person name="Lima N.C."/>
            <person name="Parody-Merino A.M."/>
            <person name="Battley P.F."/>
            <person name="Fidler A.E."/>
            <person name="Prosdocimi F."/>
        </authorList>
    </citation>
    <scope>NUCLEOTIDE SEQUENCE [LARGE SCALE GENOMIC DNA]</scope>
</reference>
<evidence type="ECO:0000313" key="2">
    <source>
        <dbReference type="Proteomes" id="UP000233556"/>
    </source>
</evidence>
<accession>A0A2I0UQB6</accession>
<dbReference type="AlphaFoldDB" id="A0A2I0UQB6"/>
<keyword evidence="2" id="KW-1185">Reference proteome</keyword>
<dbReference type="OrthoDB" id="416454at2759"/>
<name>A0A2I0UQB6_LIMLA</name>
<reference evidence="2" key="2">
    <citation type="submission" date="2017-12" db="EMBL/GenBank/DDBJ databases">
        <title>Genome sequence of the Bar-tailed Godwit (Limosa lapponica baueri).</title>
        <authorList>
            <person name="Lima N.C.B."/>
            <person name="Parody-Merino A.M."/>
            <person name="Battley P.F."/>
            <person name="Fidler A.E."/>
            <person name="Prosdocimi F."/>
        </authorList>
    </citation>
    <scope>NUCLEOTIDE SEQUENCE [LARGE SCALE GENOMIC DNA]</scope>
</reference>
<gene>
    <name evidence="1" type="ORF">llap_1506</name>
</gene>
<evidence type="ECO:0000313" key="1">
    <source>
        <dbReference type="EMBL" id="PKU48227.1"/>
    </source>
</evidence>
<dbReference type="Proteomes" id="UP000233556">
    <property type="component" value="Unassembled WGS sequence"/>
</dbReference>
<proteinExistence type="predicted"/>
<dbReference type="EMBL" id="KZ505658">
    <property type="protein sequence ID" value="PKU48227.1"/>
    <property type="molecule type" value="Genomic_DNA"/>
</dbReference>
<protein>
    <submittedName>
        <fullName evidence="1">Rna-directed dna polymerase from mobile element jockey-like</fullName>
    </submittedName>
</protein>
<keyword evidence="1" id="KW-0548">Nucleotidyltransferase</keyword>
<keyword evidence="1" id="KW-0808">Transferase</keyword>
<dbReference type="GO" id="GO:0003964">
    <property type="term" value="F:RNA-directed DNA polymerase activity"/>
    <property type="evidence" value="ECO:0007669"/>
    <property type="project" value="UniProtKB-KW"/>
</dbReference>
<organism evidence="1 2">
    <name type="scientific">Limosa lapponica baueri</name>
    <dbReference type="NCBI Taxonomy" id="1758121"/>
    <lineage>
        <taxon>Eukaryota</taxon>
        <taxon>Metazoa</taxon>
        <taxon>Chordata</taxon>
        <taxon>Craniata</taxon>
        <taxon>Vertebrata</taxon>
        <taxon>Euteleostomi</taxon>
        <taxon>Archelosauria</taxon>
        <taxon>Archosauria</taxon>
        <taxon>Dinosauria</taxon>
        <taxon>Saurischia</taxon>
        <taxon>Theropoda</taxon>
        <taxon>Coelurosauria</taxon>
        <taxon>Aves</taxon>
        <taxon>Neognathae</taxon>
        <taxon>Neoaves</taxon>
        <taxon>Charadriiformes</taxon>
        <taxon>Scolopacidae</taxon>
        <taxon>Limosa</taxon>
    </lineage>
</organism>
<sequence>MGDLVTRDVKKAEVLNDFFASMFTGKYSSHTAQVAEVKGRDRRNEKLSTVGEGQVRDHLRNPKLHRHMGNKEVIGDSQHSFTKGKSCLTNLVIFYDGVTILVDKGRATDIIYLDLRKASLSLNWRNMDLMYGPLGV</sequence>